<dbReference type="Proteomes" id="UP001157502">
    <property type="component" value="Chromosome 9"/>
</dbReference>
<reference evidence="1" key="1">
    <citation type="submission" date="2021-05" db="EMBL/GenBank/DDBJ databases">
        <authorList>
            <person name="Pan Q."/>
            <person name="Jouanno E."/>
            <person name="Zahm M."/>
            <person name="Klopp C."/>
            <person name="Cabau C."/>
            <person name="Louis A."/>
            <person name="Berthelot C."/>
            <person name="Parey E."/>
            <person name="Roest Crollius H."/>
            <person name="Montfort J."/>
            <person name="Robinson-Rechavi M."/>
            <person name="Bouchez O."/>
            <person name="Lampietro C."/>
            <person name="Lopez Roques C."/>
            <person name="Donnadieu C."/>
            <person name="Postlethwait J."/>
            <person name="Bobe J."/>
            <person name="Dillon D."/>
            <person name="Chandos A."/>
            <person name="von Hippel F."/>
            <person name="Guiguen Y."/>
        </authorList>
    </citation>
    <scope>NUCLEOTIDE SEQUENCE</scope>
    <source>
        <strain evidence="1">YG-Jan2019</strain>
    </source>
</reference>
<proteinExistence type="predicted"/>
<gene>
    <name evidence="1" type="ORF">DPEC_G00114570</name>
</gene>
<sequence>MPGSTSINQRNPITPQEPETSHLDRARQPTLPGRRQLDPGSFALRTCGSHPKRTGATASKALTASPLRGEPGLIAALRSPQAERAV</sequence>
<comment type="caution">
    <text evidence="1">The sequence shown here is derived from an EMBL/GenBank/DDBJ whole genome shotgun (WGS) entry which is preliminary data.</text>
</comment>
<protein>
    <submittedName>
        <fullName evidence="1">Uncharacterized protein</fullName>
    </submittedName>
</protein>
<evidence type="ECO:0000313" key="2">
    <source>
        <dbReference type="Proteomes" id="UP001157502"/>
    </source>
</evidence>
<accession>A0ACC2GU11</accession>
<dbReference type="EMBL" id="CM055736">
    <property type="protein sequence ID" value="KAJ8007151.1"/>
    <property type="molecule type" value="Genomic_DNA"/>
</dbReference>
<organism evidence="1 2">
    <name type="scientific">Dallia pectoralis</name>
    <name type="common">Alaska blackfish</name>
    <dbReference type="NCBI Taxonomy" id="75939"/>
    <lineage>
        <taxon>Eukaryota</taxon>
        <taxon>Metazoa</taxon>
        <taxon>Chordata</taxon>
        <taxon>Craniata</taxon>
        <taxon>Vertebrata</taxon>
        <taxon>Euteleostomi</taxon>
        <taxon>Actinopterygii</taxon>
        <taxon>Neopterygii</taxon>
        <taxon>Teleostei</taxon>
        <taxon>Protacanthopterygii</taxon>
        <taxon>Esociformes</taxon>
        <taxon>Umbridae</taxon>
        <taxon>Dallia</taxon>
    </lineage>
</organism>
<keyword evidence="2" id="KW-1185">Reference proteome</keyword>
<evidence type="ECO:0000313" key="1">
    <source>
        <dbReference type="EMBL" id="KAJ8007151.1"/>
    </source>
</evidence>
<name>A0ACC2GU11_DALPE</name>